<evidence type="ECO:0000313" key="1">
    <source>
        <dbReference type="EMBL" id="CAG9708209.1"/>
    </source>
</evidence>
<evidence type="ECO:0000313" key="2">
    <source>
        <dbReference type="Proteomes" id="UP000789738"/>
    </source>
</evidence>
<sequence>MFVERFNFNIEIRGSLFFYRKNGRNP</sequence>
<dbReference type="Proteomes" id="UP000789738">
    <property type="component" value="Unassembled WGS sequence"/>
</dbReference>
<dbReference type="AlphaFoldDB" id="A0AA86JJZ3"/>
<dbReference type="EMBL" id="CAKJVE010000004">
    <property type="protein sequence ID" value="CAG9708209.1"/>
    <property type="molecule type" value="Genomic_DNA"/>
</dbReference>
<organism evidence="1 2">
    <name type="scientific">Clostridium neonatale</name>
    <dbReference type="NCBI Taxonomy" id="137838"/>
    <lineage>
        <taxon>Bacteria</taxon>
        <taxon>Bacillati</taxon>
        <taxon>Bacillota</taxon>
        <taxon>Clostridia</taxon>
        <taxon>Eubacteriales</taxon>
        <taxon>Clostridiaceae</taxon>
        <taxon>Clostridium</taxon>
    </lineage>
</organism>
<comment type="caution">
    <text evidence="1">The sequence shown here is derived from an EMBL/GenBank/DDBJ whole genome shotgun (WGS) entry which is preliminary data.</text>
</comment>
<protein>
    <submittedName>
        <fullName evidence="1">Uncharacterized protein</fullName>
    </submittedName>
</protein>
<proteinExistence type="predicted"/>
<gene>
    <name evidence="1" type="ORF">CNEO_43459</name>
</gene>
<name>A0AA86JJZ3_9CLOT</name>
<accession>A0AA86JJZ3</accession>
<reference evidence="1" key="1">
    <citation type="submission" date="2021-10" db="EMBL/GenBank/DDBJ databases">
        <authorList>
            <person name="Mesa V."/>
        </authorList>
    </citation>
    <scope>NUCLEOTIDE SEQUENCE</scope>
    <source>
        <strain evidence="1">CC3_PB</strain>
    </source>
</reference>